<name>K1L8D8_CECL9</name>
<organism evidence="2 3">
    <name type="scientific">Cecembia lonarensis (strain CCUG 58316 / KCTC 22772 / LW9)</name>
    <dbReference type="NCBI Taxonomy" id="1225176"/>
    <lineage>
        <taxon>Bacteria</taxon>
        <taxon>Pseudomonadati</taxon>
        <taxon>Bacteroidota</taxon>
        <taxon>Cytophagia</taxon>
        <taxon>Cytophagales</taxon>
        <taxon>Cyclobacteriaceae</taxon>
        <taxon>Cecembia</taxon>
    </lineage>
</organism>
<sequence>MEANINIKEALFSAAQDLLKVQIQDIQKQLIDLQESSESEEKSSAGDKYETHQEMLNQSRKMLEQALEKHKFMLAQLNAISTKKIDKVEEGALVKLNIGTLWISIALGKISLNDSDYQLVSKDSPLISVIYNLKKGDIYEFRGKKAEILEVL</sequence>
<dbReference type="OrthoDB" id="667380at2"/>
<evidence type="ECO:0008006" key="4">
    <source>
        <dbReference type="Google" id="ProtNLM"/>
    </source>
</evidence>
<evidence type="ECO:0000256" key="1">
    <source>
        <dbReference type="SAM" id="Coils"/>
    </source>
</evidence>
<accession>K1L8D8</accession>
<dbReference type="EMBL" id="AMGM01000004">
    <property type="protein sequence ID" value="EKB50971.1"/>
    <property type="molecule type" value="Genomic_DNA"/>
</dbReference>
<dbReference type="Proteomes" id="UP000004478">
    <property type="component" value="Unassembled WGS sequence"/>
</dbReference>
<gene>
    <name evidence="2" type="ORF">B879_00499</name>
</gene>
<evidence type="ECO:0000313" key="3">
    <source>
        <dbReference type="Proteomes" id="UP000004478"/>
    </source>
</evidence>
<comment type="caution">
    <text evidence="2">The sequence shown here is derived from an EMBL/GenBank/DDBJ whole genome shotgun (WGS) entry which is preliminary data.</text>
</comment>
<keyword evidence="1" id="KW-0175">Coiled coil</keyword>
<keyword evidence="3" id="KW-1185">Reference proteome</keyword>
<protein>
    <recommendedName>
        <fullName evidence="4">3-oxoacyl-ACP synthase</fullName>
    </recommendedName>
</protein>
<feature type="coiled-coil region" evidence="1">
    <location>
        <begin position="16"/>
        <end position="69"/>
    </location>
</feature>
<proteinExistence type="predicted"/>
<dbReference type="AlphaFoldDB" id="K1L8D8"/>
<dbReference type="PATRIC" id="fig|1225176.3.peg.533"/>
<evidence type="ECO:0000313" key="2">
    <source>
        <dbReference type="EMBL" id="EKB50971.1"/>
    </source>
</evidence>
<reference evidence="2 3" key="1">
    <citation type="journal article" date="2012" name="J. Bacteriol.">
        <title>Draft Genome Sequence of Cecembia lonarensis Strain LW9T, Isolated from Lonar Lake, a Haloalkaline Lake in India.</title>
        <authorList>
            <person name="Shivaji S."/>
            <person name="Ara S."/>
            <person name="Singh A."/>
            <person name="Pinnaka A.K."/>
        </authorList>
    </citation>
    <scope>NUCLEOTIDE SEQUENCE [LARGE SCALE GENOMIC DNA]</scope>
    <source>
        <strain evidence="2 3">LW9</strain>
    </source>
</reference>
<dbReference type="RefSeq" id="WP_009183548.1">
    <property type="nucleotide sequence ID" value="NZ_AMGM01000004.1"/>
</dbReference>